<dbReference type="PANTHER" id="PTHR43861">
    <property type="entry name" value="TRANS-ACONITATE 2-METHYLTRANSFERASE-RELATED"/>
    <property type="match status" value="1"/>
</dbReference>
<proteinExistence type="predicted"/>
<comment type="caution">
    <text evidence="1">The sequence shown here is derived from an EMBL/GenBank/DDBJ whole genome shotgun (WGS) entry which is preliminary data.</text>
</comment>
<dbReference type="EMBL" id="JBHULT010000008">
    <property type="protein sequence ID" value="MFD2517948.1"/>
    <property type="molecule type" value="Genomic_DNA"/>
</dbReference>
<keyword evidence="2" id="KW-1185">Reference proteome</keyword>
<keyword evidence="1" id="KW-0489">Methyltransferase</keyword>
<dbReference type="GO" id="GO:0061542">
    <property type="term" value="F:3-demethylubiquinol 3-O-methyltransferase activity"/>
    <property type="evidence" value="ECO:0007669"/>
    <property type="project" value="UniProtKB-EC"/>
</dbReference>
<dbReference type="EC" id="2.1.1.222" evidence="1"/>
<dbReference type="PANTHER" id="PTHR43861:SF6">
    <property type="entry name" value="METHYLTRANSFERASE TYPE 11"/>
    <property type="match status" value="1"/>
</dbReference>
<evidence type="ECO:0000313" key="1">
    <source>
        <dbReference type="EMBL" id="MFD2517948.1"/>
    </source>
</evidence>
<keyword evidence="1" id="KW-0808">Transferase</keyword>
<name>A0ABW5IWU4_9FLAO</name>
<protein>
    <submittedName>
        <fullName evidence="1">Class I SAM-dependent methyltransferase</fullName>
        <ecNumber evidence="1">2.1.1.222</ecNumber>
        <ecNumber evidence="1">2.1.1.64</ecNumber>
    </submittedName>
</protein>
<dbReference type="GO" id="GO:0032259">
    <property type="term" value="P:methylation"/>
    <property type="evidence" value="ECO:0007669"/>
    <property type="project" value="UniProtKB-KW"/>
</dbReference>
<dbReference type="SUPFAM" id="SSF53335">
    <property type="entry name" value="S-adenosyl-L-methionine-dependent methyltransferases"/>
    <property type="match status" value="1"/>
</dbReference>
<dbReference type="Gene3D" id="3.40.50.150">
    <property type="entry name" value="Vaccinia Virus protein VP39"/>
    <property type="match status" value="1"/>
</dbReference>
<organism evidence="1 2">
    <name type="scientific">Salinimicrobium flavum</name>
    <dbReference type="NCBI Taxonomy" id="1737065"/>
    <lineage>
        <taxon>Bacteria</taxon>
        <taxon>Pseudomonadati</taxon>
        <taxon>Bacteroidota</taxon>
        <taxon>Flavobacteriia</taxon>
        <taxon>Flavobacteriales</taxon>
        <taxon>Flavobacteriaceae</taxon>
        <taxon>Salinimicrobium</taxon>
    </lineage>
</organism>
<dbReference type="Pfam" id="PF13489">
    <property type="entry name" value="Methyltransf_23"/>
    <property type="match status" value="1"/>
</dbReference>
<dbReference type="InterPro" id="IPR029063">
    <property type="entry name" value="SAM-dependent_MTases_sf"/>
</dbReference>
<dbReference type="Proteomes" id="UP001597468">
    <property type="component" value="Unassembled WGS sequence"/>
</dbReference>
<sequence length="224" mass="25774">MCEVEMVYNPSYTGLRYDIIKEISGADNVVLDVGCATGSAGKFLLQNKIAQKVYGIEYSEDMSKEAAETYERVFNGDLNDEGFRLSIVKEIPECDYIIFGDVLEHLVEPETVLKELKDILKENGKIIISLPNVGHLETFIQLFIKGTWPRNNRGIFDKTHLRWYTRKDAIDLVLDSGLDVLAIRRNFRARDSLGSKFNWRYNLIKILNKDLVTFQYIIICKHAQ</sequence>
<accession>A0ABW5IWU4</accession>
<dbReference type="RefSeq" id="WP_380751135.1">
    <property type="nucleotide sequence ID" value="NZ_JBHULT010000008.1"/>
</dbReference>
<evidence type="ECO:0000313" key="2">
    <source>
        <dbReference type="Proteomes" id="UP001597468"/>
    </source>
</evidence>
<reference evidence="2" key="1">
    <citation type="journal article" date="2019" name="Int. J. Syst. Evol. Microbiol.">
        <title>The Global Catalogue of Microorganisms (GCM) 10K type strain sequencing project: providing services to taxonomists for standard genome sequencing and annotation.</title>
        <authorList>
            <consortium name="The Broad Institute Genomics Platform"/>
            <consortium name="The Broad Institute Genome Sequencing Center for Infectious Disease"/>
            <person name="Wu L."/>
            <person name="Ma J."/>
        </authorList>
    </citation>
    <scope>NUCLEOTIDE SEQUENCE [LARGE SCALE GENOMIC DNA]</scope>
    <source>
        <strain evidence="2">KCTC 42585</strain>
    </source>
</reference>
<gene>
    <name evidence="1" type="ORF">ACFSTG_08595</name>
</gene>
<dbReference type="EC" id="2.1.1.64" evidence="1"/>
<dbReference type="CDD" id="cd02440">
    <property type="entry name" value="AdoMet_MTases"/>
    <property type="match status" value="1"/>
</dbReference>
<dbReference type="GO" id="GO:0102208">
    <property type="term" value="F:2-polyprenyl-6-hydroxyphenol methylase activity"/>
    <property type="evidence" value="ECO:0007669"/>
    <property type="project" value="UniProtKB-EC"/>
</dbReference>